<evidence type="ECO:0000313" key="2">
    <source>
        <dbReference type="Proteomes" id="UP000610594"/>
    </source>
</evidence>
<dbReference type="InterPro" id="IPR010732">
    <property type="entry name" value="T6SS_TssG-like"/>
</dbReference>
<dbReference type="PANTHER" id="PTHR35564">
    <property type="match status" value="1"/>
</dbReference>
<comment type="caution">
    <text evidence="1">The sequence shown here is derived from an EMBL/GenBank/DDBJ whole genome shotgun (WGS) entry which is preliminary data.</text>
</comment>
<protein>
    <submittedName>
        <fullName evidence="1">Type VI secretion system baseplate subunit TssG</fullName>
    </submittedName>
</protein>
<proteinExistence type="predicted"/>
<dbReference type="NCBIfam" id="TIGR03347">
    <property type="entry name" value="VI_chp_1"/>
    <property type="match status" value="1"/>
</dbReference>
<dbReference type="RefSeq" id="WP_167240039.1">
    <property type="nucleotide sequence ID" value="NZ_WHJF01000115.1"/>
</dbReference>
<reference evidence="1 2" key="1">
    <citation type="submission" date="2019-10" db="EMBL/GenBank/DDBJ databases">
        <title>Taxonomy of Antarctic Massilia spp.: description of Massilia rubra sp. nov., Massilia aquatica sp. nov., Massilia mucilaginosa sp. nov., Massilia frigida sp. nov. isolated from streams, lakes and regoliths.</title>
        <authorList>
            <person name="Holochova P."/>
            <person name="Sedlacek I."/>
            <person name="Kralova S."/>
            <person name="Maslanova I."/>
            <person name="Busse H.-J."/>
            <person name="Stankova E."/>
            <person name="Vrbovska V."/>
            <person name="Kovarovic V."/>
            <person name="Bartak M."/>
            <person name="Svec P."/>
            <person name="Pantucek R."/>
        </authorList>
    </citation>
    <scope>NUCLEOTIDE SEQUENCE [LARGE SCALE GENOMIC DNA]</scope>
    <source>
        <strain evidence="1 2">CCM 8694</strain>
    </source>
</reference>
<dbReference type="PANTHER" id="PTHR35564:SF3">
    <property type="entry name" value="TYPE VI SECRETION SYSTEM BASEPLATE SUBUNIT TSSG"/>
    <property type="match status" value="1"/>
</dbReference>
<name>A0ABX0N0C8_9BURK</name>
<keyword evidence="2" id="KW-1185">Reference proteome</keyword>
<sequence length="338" mass="35970">MQLDAPTASVLERLLSAPGQFDFAQAVDLLRQHARRTGAGGAAAPGRGSDPRKEALALTATFELSFRSQPIERIALGADGVFTLVANFFGLAGPDGPLPDAYVELIRSQLLEHDSGAVDFLSLFQHRLLSLAYRAEHDFRAAAPFGEPGTGPLAPALLALLGQQAEHADAVRRHVLLSNLPACAQQRHSLRGFLTLLDQQFGVHALGQEWAGRWIALPEQLQTVLGAGGRNDLLGDGAVLGQRAWDEGGAVRVDLGRIGQALYLALLPGGARRRELGLLCTWYLGPNLACYLRMALAPDEVPAPVLGPAALLGHTSWLDPAPAECGIELLVNDHGALR</sequence>
<dbReference type="Proteomes" id="UP000610594">
    <property type="component" value="Unassembled WGS sequence"/>
</dbReference>
<accession>A0ABX0N0C8</accession>
<dbReference type="EMBL" id="WHJF01000115">
    <property type="protein sequence ID" value="NHZ66133.1"/>
    <property type="molecule type" value="Genomic_DNA"/>
</dbReference>
<organism evidence="1 2">
    <name type="scientific">Massilia genomosp. 1</name>
    <dbReference type="NCBI Taxonomy" id="2609280"/>
    <lineage>
        <taxon>Bacteria</taxon>
        <taxon>Pseudomonadati</taxon>
        <taxon>Pseudomonadota</taxon>
        <taxon>Betaproteobacteria</taxon>
        <taxon>Burkholderiales</taxon>
        <taxon>Oxalobacteraceae</taxon>
        <taxon>Telluria group</taxon>
        <taxon>Massilia</taxon>
    </lineage>
</organism>
<dbReference type="Pfam" id="PF06996">
    <property type="entry name" value="T6SS_TssG"/>
    <property type="match status" value="1"/>
</dbReference>
<gene>
    <name evidence="1" type="primary">tssG</name>
    <name evidence="1" type="ORF">F1735_28225</name>
</gene>
<evidence type="ECO:0000313" key="1">
    <source>
        <dbReference type="EMBL" id="NHZ66133.1"/>
    </source>
</evidence>